<name>A0ABY4YK88_9MICO</name>
<feature type="region of interest" description="Disordered" evidence="1">
    <location>
        <begin position="34"/>
        <end position="59"/>
    </location>
</feature>
<dbReference type="Proteomes" id="UP001056535">
    <property type="component" value="Chromosome"/>
</dbReference>
<evidence type="ECO:0008006" key="4">
    <source>
        <dbReference type="Google" id="ProtNLM"/>
    </source>
</evidence>
<organism evidence="2 3">
    <name type="scientific">Ornithinimicrobium cryptoxanthini</name>
    <dbReference type="NCBI Taxonomy" id="2934161"/>
    <lineage>
        <taxon>Bacteria</taxon>
        <taxon>Bacillati</taxon>
        <taxon>Actinomycetota</taxon>
        <taxon>Actinomycetes</taxon>
        <taxon>Micrococcales</taxon>
        <taxon>Ornithinimicrobiaceae</taxon>
        <taxon>Ornithinimicrobium</taxon>
    </lineage>
</organism>
<evidence type="ECO:0000256" key="1">
    <source>
        <dbReference type="SAM" id="MobiDB-lite"/>
    </source>
</evidence>
<evidence type="ECO:0000313" key="2">
    <source>
        <dbReference type="EMBL" id="USQ77215.1"/>
    </source>
</evidence>
<protein>
    <recommendedName>
        <fullName evidence="4">DUF1963 domain-containing protein</fullName>
    </recommendedName>
</protein>
<dbReference type="PROSITE" id="PS51257">
    <property type="entry name" value="PROKAR_LIPOPROTEIN"/>
    <property type="match status" value="1"/>
</dbReference>
<proteinExistence type="predicted"/>
<gene>
    <name evidence="2" type="ORF">NF557_04690</name>
</gene>
<reference evidence="2" key="1">
    <citation type="submission" date="2022-06" db="EMBL/GenBank/DDBJ databases">
        <title>Ornithinimicrobium JY.X270.</title>
        <authorList>
            <person name="Huang Y."/>
        </authorList>
    </citation>
    <scope>NUCLEOTIDE SEQUENCE</scope>
    <source>
        <strain evidence="2">JY.X270</strain>
    </source>
</reference>
<evidence type="ECO:0000313" key="3">
    <source>
        <dbReference type="Proteomes" id="UP001056535"/>
    </source>
</evidence>
<sequence>MTYDVARGRGVSRRAFGLGILGVTVVGCQAEADDPQVTPTGASEGAAISGPTTSAPPVDRSEIAWGRLVEDRAQATDVLLEALEGGHTLWQSVRVAALDLVPDGDLPVLVDAVAARLPADGALELGWLLALQSPDFMRRHESAMRAADRWFRLPEDSRDGARSLVFLPAHHLVFAHEHVHPPMSLFDSPLEPPTPTWQPGGPPVGTGLVGGLVPGDCATCGRQLHLLLDLGTFSASAAQPLPRQLVTCGAFSCLWSDQFFQHGDGATPESVHPREFVPGEPDPEPLPALPVAVHPTASRWHFQDWGQANGMQNLNRLGGEGSWIQDAIHPDCPGCGEVMPLLAQFDSETRFVGGSDWASWTEGIIYCYWCLECRISATSKQQT</sequence>
<keyword evidence="3" id="KW-1185">Reference proteome</keyword>
<dbReference type="RefSeq" id="WP_252622113.1">
    <property type="nucleotide sequence ID" value="NZ_CP099490.1"/>
</dbReference>
<dbReference type="EMBL" id="CP099490">
    <property type="protein sequence ID" value="USQ77215.1"/>
    <property type="molecule type" value="Genomic_DNA"/>
</dbReference>
<accession>A0ABY4YK88</accession>